<dbReference type="Gramene" id="OB05G19250.1">
    <property type="protein sequence ID" value="OB05G19250.1"/>
    <property type="gene ID" value="OB05G19250"/>
</dbReference>
<evidence type="ECO:0000313" key="2">
    <source>
        <dbReference type="Proteomes" id="UP000006038"/>
    </source>
</evidence>
<accession>J3M5Q1</accession>
<protein>
    <submittedName>
        <fullName evidence="1">Uncharacterized protein</fullName>
    </submittedName>
</protein>
<proteinExistence type="predicted"/>
<dbReference type="Proteomes" id="UP000006038">
    <property type="component" value="Chromosome 5"/>
</dbReference>
<dbReference type="HOGENOM" id="CLU_2405882_0_0_1"/>
<reference evidence="1" key="2">
    <citation type="submission" date="2013-04" db="UniProtKB">
        <authorList>
            <consortium name="EnsemblPlants"/>
        </authorList>
    </citation>
    <scope>IDENTIFICATION</scope>
</reference>
<dbReference type="EnsemblPlants" id="OB05G19250.1">
    <property type="protein sequence ID" value="OB05G19250.1"/>
    <property type="gene ID" value="OB05G19250"/>
</dbReference>
<organism evidence="1">
    <name type="scientific">Oryza brachyantha</name>
    <name type="common">malo sina</name>
    <dbReference type="NCBI Taxonomy" id="4533"/>
    <lineage>
        <taxon>Eukaryota</taxon>
        <taxon>Viridiplantae</taxon>
        <taxon>Streptophyta</taxon>
        <taxon>Embryophyta</taxon>
        <taxon>Tracheophyta</taxon>
        <taxon>Spermatophyta</taxon>
        <taxon>Magnoliopsida</taxon>
        <taxon>Liliopsida</taxon>
        <taxon>Poales</taxon>
        <taxon>Poaceae</taxon>
        <taxon>BOP clade</taxon>
        <taxon>Oryzoideae</taxon>
        <taxon>Oryzeae</taxon>
        <taxon>Oryzinae</taxon>
        <taxon>Oryza</taxon>
    </lineage>
</organism>
<dbReference type="AlphaFoldDB" id="J3M5Q1"/>
<name>J3M5Q1_ORYBR</name>
<keyword evidence="2" id="KW-1185">Reference proteome</keyword>
<sequence>KPGRTLRPKSRSKKNPLSCTDALLFFLLPTSDSLSAILFCTRFHFSACEPQRHSQSLHGLTVHTASRAIIICCQRRRKKEVCTWANTILYICE</sequence>
<reference evidence="1" key="1">
    <citation type="journal article" date="2013" name="Nat. Commun.">
        <title>Whole-genome sequencing of Oryza brachyantha reveals mechanisms underlying Oryza genome evolution.</title>
        <authorList>
            <person name="Chen J."/>
            <person name="Huang Q."/>
            <person name="Gao D."/>
            <person name="Wang J."/>
            <person name="Lang Y."/>
            <person name="Liu T."/>
            <person name="Li B."/>
            <person name="Bai Z."/>
            <person name="Luis Goicoechea J."/>
            <person name="Liang C."/>
            <person name="Chen C."/>
            <person name="Zhang W."/>
            <person name="Sun S."/>
            <person name="Liao Y."/>
            <person name="Zhang X."/>
            <person name="Yang L."/>
            <person name="Song C."/>
            <person name="Wang M."/>
            <person name="Shi J."/>
            <person name="Liu G."/>
            <person name="Liu J."/>
            <person name="Zhou H."/>
            <person name="Zhou W."/>
            <person name="Yu Q."/>
            <person name="An N."/>
            <person name="Chen Y."/>
            <person name="Cai Q."/>
            <person name="Wang B."/>
            <person name="Liu B."/>
            <person name="Min J."/>
            <person name="Huang Y."/>
            <person name="Wu H."/>
            <person name="Li Z."/>
            <person name="Zhang Y."/>
            <person name="Yin Y."/>
            <person name="Song W."/>
            <person name="Jiang J."/>
            <person name="Jackson S.A."/>
            <person name="Wing R.A."/>
            <person name="Wang J."/>
            <person name="Chen M."/>
        </authorList>
    </citation>
    <scope>NUCLEOTIDE SEQUENCE [LARGE SCALE GENOMIC DNA]</scope>
    <source>
        <strain evidence="1">cv. IRGC 101232</strain>
    </source>
</reference>
<evidence type="ECO:0000313" key="1">
    <source>
        <dbReference type="EnsemblPlants" id="OB05G19250.1"/>
    </source>
</evidence>